<evidence type="ECO:0000313" key="19">
    <source>
        <dbReference type="Proteomes" id="UP000478008"/>
    </source>
</evidence>
<evidence type="ECO:0000256" key="14">
    <source>
        <dbReference type="ARBA" id="ARBA00038965"/>
    </source>
</evidence>
<comment type="pathway">
    <text evidence="4">Sphingolipid metabolism.</text>
</comment>
<evidence type="ECO:0000256" key="17">
    <source>
        <dbReference type="RuleBase" id="RU000382"/>
    </source>
</evidence>
<dbReference type="FunFam" id="3.40.640.10:FF:000020">
    <property type="entry name" value="sphingosine-1-phosphate lyase 1"/>
    <property type="match status" value="1"/>
</dbReference>
<dbReference type="GO" id="GO:0008117">
    <property type="term" value="F:sphinganine-1-phosphate aldolase activity"/>
    <property type="evidence" value="ECO:0007669"/>
    <property type="project" value="UniProtKB-EC"/>
</dbReference>
<dbReference type="SUPFAM" id="SSF53383">
    <property type="entry name" value="PLP-dependent transferases"/>
    <property type="match status" value="1"/>
</dbReference>
<evidence type="ECO:0000256" key="6">
    <source>
        <dbReference type="ARBA" id="ARBA00022824"/>
    </source>
</evidence>
<dbReference type="GO" id="GO:0005789">
    <property type="term" value="C:endoplasmic reticulum membrane"/>
    <property type="evidence" value="ECO:0007669"/>
    <property type="project" value="UniProtKB-SubCell"/>
</dbReference>
<evidence type="ECO:0000256" key="9">
    <source>
        <dbReference type="ARBA" id="ARBA00022989"/>
    </source>
</evidence>
<keyword evidence="19" id="KW-1185">Reference proteome</keyword>
<dbReference type="GO" id="GO:0030149">
    <property type="term" value="P:sphingolipid catabolic process"/>
    <property type="evidence" value="ECO:0007669"/>
    <property type="project" value="TreeGrafter"/>
</dbReference>
<organism evidence="18 19">
    <name type="scientific">Dekkera bruxellensis</name>
    <name type="common">Brettanomyces custersii</name>
    <dbReference type="NCBI Taxonomy" id="5007"/>
    <lineage>
        <taxon>Eukaryota</taxon>
        <taxon>Fungi</taxon>
        <taxon>Dikarya</taxon>
        <taxon>Ascomycota</taxon>
        <taxon>Saccharomycotina</taxon>
        <taxon>Pichiomycetes</taxon>
        <taxon>Pichiales</taxon>
        <taxon>Pichiaceae</taxon>
        <taxon>Brettanomyces</taxon>
    </lineage>
</organism>
<evidence type="ECO:0000256" key="4">
    <source>
        <dbReference type="ARBA" id="ARBA00004991"/>
    </source>
</evidence>
<gene>
    <name evidence="18" type="primary">DPL1</name>
    <name evidence="18" type="ORF">DEBR0S5_11078G</name>
</gene>
<keyword evidence="11" id="KW-0472">Membrane</keyword>
<evidence type="ECO:0000256" key="2">
    <source>
        <dbReference type="ARBA" id="ARBA00004389"/>
    </source>
</evidence>
<feature type="modified residue" description="N6-(pyridoxal phosphate)lysine" evidence="16">
    <location>
        <position position="363"/>
    </location>
</feature>
<keyword evidence="6" id="KW-0256">Endoplasmic reticulum</keyword>
<evidence type="ECO:0000256" key="8">
    <source>
        <dbReference type="ARBA" id="ARBA00022919"/>
    </source>
</evidence>
<keyword evidence="5" id="KW-0812">Transmembrane</keyword>
<keyword evidence="12 17" id="KW-0456">Lyase</keyword>
<evidence type="ECO:0000256" key="13">
    <source>
        <dbReference type="ARBA" id="ARBA00038302"/>
    </source>
</evidence>
<evidence type="ECO:0000256" key="16">
    <source>
        <dbReference type="PIRSR" id="PIRSR602129-50"/>
    </source>
</evidence>
<dbReference type="GO" id="GO:0030170">
    <property type="term" value="F:pyridoxal phosphate binding"/>
    <property type="evidence" value="ECO:0007669"/>
    <property type="project" value="InterPro"/>
</dbReference>
<dbReference type="Pfam" id="PF00282">
    <property type="entry name" value="Pyridoxal_deC"/>
    <property type="match status" value="1"/>
</dbReference>
<reference evidence="18 19" key="1">
    <citation type="submission" date="2019-07" db="EMBL/GenBank/DDBJ databases">
        <authorList>
            <person name="Friedrich A."/>
            <person name="Schacherer J."/>
        </authorList>
    </citation>
    <scope>NUCLEOTIDE SEQUENCE [LARGE SCALE GENOMIC DNA]</scope>
</reference>
<evidence type="ECO:0000256" key="11">
    <source>
        <dbReference type="ARBA" id="ARBA00023136"/>
    </source>
</evidence>
<keyword evidence="10" id="KW-0443">Lipid metabolism</keyword>
<dbReference type="InterPro" id="IPR002129">
    <property type="entry name" value="PyrdxlP-dep_de-COase"/>
</dbReference>
<evidence type="ECO:0000256" key="5">
    <source>
        <dbReference type="ARBA" id="ARBA00022692"/>
    </source>
</evidence>
<comment type="similarity">
    <text evidence="13">Belongs to the group II decarboxylase family. Sphingosine-1-phosphate lyase subfamily.</text>
</comment>
<protein>
    <recommendedName>
        <fullName evidence="14">sphinganine-1-phosphate aldolase</fullName>
        <ecNumber evidence="14">4.1.2.27</ecNumber>
    </recommendedName>
    <alternativeName>
        <fullName evidence="15">Sphingosine-1-phosphate aldolase</fullName>
    </alternativeName>
</protein>
<dbReference type="PANTHER" id="PTHR42735:SF6">
    <property type="entry name" value="SPHINGOSINE-1-PHOSPHATE LYASE 1"/>
    <property type="match status" value="1"/>
</dbReference>
<comment type="subcellular location">
    <subcellularLocation>
        <location evidence="2">Endoplasmic reticulum membrane</location>
        <topology evidence="2">Single-pass membrane protein</topology>
    </subcellularLocation>
</comment>
<evidence type="ECO:0000256" key="1">
    <source>
        <dbReference type="ARBA" id="ARBA00001933"/>
    </source>
</evidence>
<dbReference type="InterPro" id="IPR050477">
    <property type="entry name" value="GrpII_AminoAcid_Decarb"/>
</dbReference>
<evidence type="ECO:0000256" key="10">
    <source>
        <dbReference type="ARBA" id="ARBA00023098"/>
    </source>
</evidence>
<dbReference type="Gene3D" id="3.90.1150.10">
    <property type="entry name" value="Aspartate Aminotransferase, domain 1"/>
    <property type="match status" value="1"/>
</dbReference>
<proteinExistence type="inferred from homology"/>
<dbReference type="Gene3D" id="3.40.640.10">
    <property type="entry name" value="Type I PLP-dependent aspartate aminotransferase-like (Major domain)"/>
    <property type="match status" value="1"/>
</dbReference>
<keyword evidence="8" id="KW-0746">Sphingolipid metabolism</keyword>
<name>A0A7D9D178_DEKBR</name>
<dbReference type="AlphaFoldDB" id="A0A7D9D178"/>
<evidence type="ECO:0000256" key="3">
    <source>
        <dbReference type="ARBA" id="ARBA00004760"/>
    </source>
</evidence>
<dbReference type="EC" id="4.1.2.27" evidence="14"/>
<dbReference type="Gene3D" id="6.10.140.2150">
    <property type="match status" value="1"/>
</dbReference>
<sequence>MCDLAALADTCKKWAIVYTINVLTFLRKNAEQYAHTRSKFDQIEDWICLYLLYEVVHELIVVFYGYGPIKPLATAYKYVVRSVTRFLLKLPLVHRKVQAQIDETRVTIETQFVNKPEGVDFSEIPAKGLSARQLKSKLDILAGEEAATWQGGQYSGAVYYGNEAIAKLQADTYREFSFANQLHPDAFPSVRQMEAEVVSMVLKLFHAPDSGCGTTTSGGTESLLLACLAAREKAAAERGVSEPEIIAPVSIHAAVFKAAKYFKMKLRLVDLTDDFTVDIGQVKRLINCNTCLLMGSAPNFPYGTVDNIQALSDIAISHNLPLHVDCCLGSFVIAYYSKVFKEALAPFDFALPGVTSISCDTHKYGFTPKGSSVIMYRDPSYRKYQYFITSEWVGGLYGSPTLAGSRPGAITAGTWATMLSIGDDGYKKSCAEIIEASRKLRDAIENDIPELDVVGDPKLSVVAFKSDQINVHTLNDILSKRGWHLSALQKPPSVHLCVTRLSVPVIDKLITDLKECASELADRNEKIESDTAQLYGVANSLTVNSVADDIIGAFLDVLYQDKRTE</sequence>
<evidence type="ECO:0000313" key="18">
    <source>
        <dbReference type="EMBL" id="VUG19750.1"/>
    </source>
</evidence>
<keyword evidence="7 16" id="KW-0663">Pyridoxal phosphate</keyword>
<dbReference type="EMBL" id="CABFWN010000005">
    <property type="protein sequence ID" value="VUG19750.1"/>
    <property type="molecule type" value="Genomic_DNA"/>
</dbReference>
<evidence type="ECO:0000256" key="15">
    <source>
        <dbReference type="ARBA" id="ARBA00042568"/>
    </source>
</evidence>
<dbReference type="PANTHER" id="PTHR42735">
    <property type="match status" value="1"/>
</dbReference>
<dbReference type="InterPro" id="IPR015421">
    <property type="entry name" value="PyrdxlP-dep_Trfase_major"/>
</dbReference>
<accession>A0A7D9D178</accession>
<evidence type="ECO:0000256" key="7">
    <source>
        <dbReference type="ARBA" id="ARBA00022898"/>
    </source>
</evidence>
<keyword evidence="9" id="KW-1133">Transmembrane helix</keyword>
<dbReference type="Proteomes" id="UP000478008">
    <property type="component" value="Unassembled WGS sequence"/>
</dbReference>
<comment type="pathway">
    <text evidence="3">Lipid metabolism; sphingolipid metabolism.</text>
</comment>
<comment type="cofactor">
    <cofactor evidence="1 16 17">
        <name>pyridoxal 5'-phosphate</name>
        <dbReference type="ChEBI" id="CHEBI:597326"/>
    </cofactor>
</comment>
<evidence type="ECO:0000256" key="12">
    <source>
        <dbReference type="ARBA" id="ARBA00023239"/>
    </source>
</evidence>
<dbReference type="InterPro" id="IPR015424">
    <property type="entry name" value="PyrdxlP-dep_Trfase"/>
</dbReference>
<dbReference type="InterPro" id="IPR015422">
    <property type="entry name" value="PyrdxlP-dep_Trfase_small"/>
</dbReference>
<dbReference type="GO" id="GO:0019752">
    <property type="term" value="P:carboxylic acid metabolic process"/>
    <property type="evidence" value="ECO:0007669"/>
    <property type="project" value="InterPro"/>
</dbReference>